<dbReference type="PANTHER" id="PTHR39203:SF1">
    <property type="entry name" value="CYTOPLASMIC PROTEIN"/>
    <property type="match status" value="1"/>
</dbReference>
<dbReference type="CDD" id="cd06553">
    <property type="entry name" value="ASCH_Ef3133_like"/>
    <property type="match status" value="1"/>
</dbReference>
<accession>A0ABS2LKC4</accession>
<feature type="compositionally biased region" description="Basic and acidic residues" evidence="1">
    <location>
        <begin position="16"/>
        <end position="32"/>
    </location>
</feature>
<evidence type="ECO:0000256" key="1">
    <source>
        <dbReference type="SAM" id="MobiDB-lite"/>
    </source>
</evidence>
<evidence type="ECO:0000259" key="2">
    <source>
        <dbReference type="SMART" id="SM01022"/>
    </source>
</evidence>
<sequence>MSHHDDRGPDSTNEGGADRAPRDARGDEHRAASDVPVGESPGEVESDPRGEEILEFWETARVRAGEGKVGVVTGFGISATVPPPAWSFGDNPVLADGLLAAVLSGDKTATSSSHWEYGADVPLPQVGELSIILDGDGHPRALIRTTSVEVVPFDQVTADFAAAEGEDDRTLDSWRAGHREYFSRVLVGQEFRDDMPVVCERFELRFPRQR</sequence>
<feature type="domain" description="ASCH" evidence="2">
    <location>
        <begin position="86"/>
        <end position="206"/>
    </location>
</feature>
<dbReference type="PANTHER" id="PTHR39203">
    <property type="entry name" value="CYTOPLASMIC PROTEIN-RELATED"/>
    <property type="match status" value="1"/>
</dbReference>
<dbReference type="Gene3D" id="3.10.400.10">
    <property type="entry name" value="Sulfate adenylyltransferase"/>
    <property type="match status" value="1"/>
</dbReference>
<organism evidence="3 4">
    <name type="scientific">Oerskovia jenensis</name>
    <dbReference type="NCBI Taxonomy" id="162169"/>
    <lineage>
        <taxon>Bacteria</taxon>
        <taxon>Bacillati</taxon>
        <taxon>Actinomycetota</taxon>
        <taxon>Actinomycetes</taxon>
        <taxon>Micrococcales</taxon>
        <taxon>Cellulomonadaceae</taxon>
        <taxon>Oerskovia</taxon>
    </lineage>
</organism>
<dbReference type="InterPro" id="IPR009326">
    <property type="entry name" value="DUF984"/>
</dbReference>
<dbReference type="InterPro" id="IPR015947">
    <property type="entry name" value="PUA-like_sf"/>
</dbReference>
<dbReference type="Proteomes" id="UP000698059">
    <property type="component" value="Unassembled WGS sequence"/>
</dbReference>
<dbReference type="RefSeq" id="WP_205308326.1">
    <property type="nucleotide sequence ID" value="NZ_BAAAVF010000001.1"/>
</dbReference>
<proteinExistence type="predicted"/>
<name>A0ABS2LKC4_9CELL</name>
<reference evidence="3 4" key="1">
    <citation type="submission" date="2021-01" db="EMBL/GenBank/DDBJ databases">
        <title>Sequencing the genomes of 1000 actinobacteria strains.</title>
        <authorList>
            <person name="Klenk H.-P."/>
        </authorList>
    </citation>
    <scope>NUCLEOTIDE SEQUENCE [LARGE SCALE GENOMIC DNA]</scope>
    <source>
        <strain evidence="3 4">DSM 46000</strain>
    </source>
</reference>
<evidence type="ECO:0000313" key="3">
    <source>
        <dbReference type="EMBL" id="MBM7480574.1"/>
    </source>
</evidence>
<dbReference type="InterPro" id="IPR007374">
    <property type="entry name" value="ASCH_domain"/>
</dbReference>
<evidence type="ECO:0000313" key="4">
    <source>
        <dbReference type="Proteomes" id="UP000698059"/>
    </source>
</evidence>
<feature type="region of interest" description="Disordered" evidence="1">
    <location>
        <begin position="1"/>
        <end position="52"/>
    </location>
</feature>
<dbReference type="EMBL" id="JAFBBO010000001">
    <property type="protein sequence ID" value="MBM7480574.1"/>
    <property type="molecule type" value="Genomic_DNA"/>
</dbReference>
<dbReference type="SMART" id="SM01022">
    <property type="entry name" value="ASCH"/>
    <property type="match status" value="1"/>
</dbReference>
<dbReference type="SUPFAM" id="SSF88697">
    <property type="entry name" value="PUA domain-like"/>
    <property type="match status" value="1"/>
</dbReference>
<protein>
    <submittedName>
        <fullName evidence="3">Uncharacterized protein YhfF</fullName>
    </submittedName>
</protein>
<keyword evidence="4" id="KW-1185">Reference proteome</keyword>
<dbReference type="Pfam" id="PF04266">
    <property type="entry name" value="ASCH"/>
    <property type="match status" value="1"/>
</dbReference>
<comment type="caution">
    <text evidence="3">The sequence shown here is derived from an EMBL/GenBank/DDBJ whole genome shotgun (WGS) entry which is preliminary data.</text>
</comment>
<gene>
    <name evidence="3" type="ORF">JOD49_003494</name>
</gene>